<organism evidence="2 3">
    <name type="scientific">Candidatus Anaerobutyricum stercoris</name>
    <dbReference type="NCBI Taxonomy" id="2838457"/>
    <lineage>
        <taxon>Bacteria</taxon>
        <taxon>Bacillati</taxon>
        <taxon>Bacillota</taxon>
        <taxon>Clostridia</taxon>
        <taxon>Lachnospirales</taxon>
        <taxon>Lachnospiraceae</taxon>
        <taxon>Anaerobutyricum</taxon>
    </lineage>
</organism>
<comment type="caution">
    <text evidence="2">The sequence shown here is derived from an EMBL/GenBank/DDBJ whole genome shotgun (WGS) entry which is preliminary data.</text>
</comment>
<dbReference type="PANTHER" id="PTHR40099:SF1">
    <property type="entry name" value="ACETOLACTATE SYNTHASE, SMALL SUBUNIT"/>
    <property type="match status" value="1"/>
</dbReference>
<dbReference type="PROSITE" id="PS51671">
    <property type="entry name" value="ACT"/>
    <property type="match status" value="1"/>
</dbReference>
<dbReference type="Pfam" id="PF19571">
    <property type="entry name" value="ACT_8"/>
    <property type="match status" value="1"/>
</dbReference>
<dbReference type="AlphaFoldDB" id="A0A9D2ENE1"/>
<dbReference type="InterPro" id="IPR045865">
    <property type="entry name" value="ACT-like_dom_sf"/>
</dbReference>
<dbReference type="PANTHER" id="PTHR40099">
    <property type="entry name" value="ACETOLACTATE SYNTHASE, SMALL SUBUNIT"/>
    <property type="match status" value="1"/>
</dbReference>
<dbReference type="InterPro" id="IPR045739">
    <property type="entry name" value="ACT_dom_pair"/>
</dbReference>
<dbReference type="EMBL" id="DXBR01000107">
    <property type="protein sequence ID" value="HIZ40575.1"/>
    <property type="molecule type" value="Genomic_DNA"/>
</dbReference>
<name>A0A9D2ENE1_9FIRM</name>
<reference evidence="2" key="1">
    <citation type="journal article" date="2021" name="PeerJ">
        <title>Extensive microbial diversity within the chicken gut microbiome revealed by metagenomics and culture.</title>
        <authorList>
            <person name="Gilroy R."/>
            <person name="Ravi A."/>
            <person name="Getino M."/>
            <person name="Pursley I."/>
            <person name="Horton D.L."/>
            <person name="Alikhan N.F."/>
            <person name="Baker D."/>
            <person name="Gharbi K."/>
            <person name="Hall N."/>
            <person name="Watson M."/>
            <person name="Adriaenssens E.M."/>
            <person name="Foster-Nyarko E."/>
            <person name="Jarju S."/>
            <person name="Secka A."/>
            <person name="Antonio M."/>
            <person name="Oren A."/>
            <person name="Chaudhuri R.R."/>
            <person name="La Ragione R."/>
            <person name="Hildebrand F."/>
            <person name="Pallen M.J."/>
        </authorList>
    </citation>
    <scope>NUCLEOTIDE SEQUENCE</scope>
    <source>
        <strain evidence="2">CHK179-28034</strain>
    </source>
</reference>
<proteinExistence type="predicted"/>
<dbReference type="SUPFAM" id="SSF55021">
    <property type="entry name" value="ACT-like"/>
    <property type="match status" value="2"/>
</dbReference>
<reference evidence="2" key="2">
    <citation type="submission" date="2021-04" db="EMBL/GenBank/DDBJ databases">
        <authorList>
            <person name="Gilroy R."/>
        </authorList>
    </citation>
    <scope>NUCLEOTIDE SEQUENCE</scope>
    <source>
        <strain evidence="2">CHK179-28034</strain>
    </source>
</reference>
<dbReference type="InterPro" id="IPR002912">
    <property type="entry name" value="ACT_dom"/>
</dbReference>
<feature type="domain" description="ACT" evidence="1">
    <location>
        <begin position="5"/>
        <end position="75"/>
    </location>
</feature>
<dbReference type="Proteomes" id="UP000824049">
    <property type="component" value="Unassembled WGS sequence"/>
</dbReference>
<evidence type="ECO:0000313" key="3">
    <source>
        <dbReference type="Proteomes" id="UP000824049"/>
    </source>
</evidence>
<dbReference type="Gene3D" id="3.30.2130.10">
    <property type="entry name" value="VC0802-like"/>
    <property type="match status" value="1"/>
</dbReference>
<evidence type="ECO:0000313" key="2">
    <source>
        <dbReference type="EMBL" id="HIZ40575.1"/>
    </source>
</evidence>
<accession>A0A9D2ENE1</accession>
<evidence type="ECO:0000259" key="1">
    <source>
        <dbReference type="PROSITE" id="PS51671"/>
    </source>
</evidence>
<protein>
    <recommendedName>
        <fullName evidence="1">ACT domain-containing protein</fullName>
    </recommendedName>
</protein>
<gene>
    <name evidence="2" type="ORF">H9968_11795</name>
</gene>
<sequence length="127" mass="14432">MIVKQVTVRVENREGKLKEVMDILGKENINVEALSMADTVTRLILPDPERVAEILRRHKYQVELTDVLRIRIPSRAGALSNMLVAFAGEGINLEYMYAFATGKGDEMILRPSDVEKADRLLKEYVED</sequence>